<reference evidence="2" key="1">
    <citation type="submission" date="2016-11" db="UniProtKB">
        <authorList>
            <consortium name="WormBaseParasite"/>
        </authorList>
    </citation>
    <scope>IDENTIFICATION</scope>
</reference>
<accession>A0A1I7W6F0</accession>
<dbReference type="Proteomes" id="UP000095283">
    <property type="component" value="Unplaced"/>
</dbReference>
<protein>
    <submittedName>
        <fullName evidence="2">RUN domain-containing protein</fullName>
    </submittedName>
</protein>
<evidence type="ECO:0000313" key="1">
    <source>
        <dbReference type="Proteomes" id="UP000095283"/>
    </source>
</evidence>
<organism evidence="1 2">
    <name type="scientific">Heterorhabditis bacteriophora</name>
    <name type="common">Entomopathogenic nematode worm</name>
    <dbReference type="NCBI Taxonomy" id="37862"/>
    <lineage>
        <taxon>Eukaryota</taxon>
        <taxon>Metazoa</taxon>
        <taxon>Ecdysozoa</taxon>
        <taxon>Nematoda</taxon>
        <taxon>Chromadorea</taxon>
        <taxon>Rhabditida</taxon>
        <taxon>Rhabditina</taxon>
        <taxon>Rhabditomorpha</taxon>
        <taxon>Strongyloidea</taxon>
        <taxon>Heterorhabditidae</taxon>
        <taxon>Heterorhabditis</taxon>
    </lineage>
</organism>
<proteinExistence type="predicted"/>
<evidence type="ECO:0000313" key="2">
    <source>
        <dbReference type="WBParaSite" id="Hba_00202"/>
    </source>
</evidence>
<dbReference type="AlphaFoldDB" id="A0A1I7W6F0"/>
<keyword evidence="1" id="KW-1185">Reference proteome</keyword>
<dbReference type="WBParaSite" id="Hba_00202">
    <property type="protein sequence ID" value="Hba_00202"/>
    <property type="gene ID" value="Hba_00202"/>
</dbReference>
<name>A0A1I7W6F0_HETBA</name>
<sequence length="43" mass="4974">MSDSGELVVEQQLLRLVGYHLCGKYNYCLWEKLKDIAEALKCL</sequence>